<proteinExistence type="predicted"/>
<organism evidence="2 3">
    <name type="scientific">Lederbergia citri</name>
    <dbReference type="NCBI Taxonomy" id="2833580"/>
    <lineage>
        <taxon>Bacteria</taxon>
        <taxon>Bacillati</taxon>
        <taxon>Bacillota</taxon>
        <taxon>Bacilli</taxon>
        <taxon>Bacillales</taxon>
        <taxon>Bacillaceae</taxon>
        <taxon>Lederbergia</taxon>
    </lineage>
</organism>
<dbReference type="AlphaFoldDB" id="A0A942YI75"/>
<dbReference type="PROSITE" id="PS51819">
    <property type="entry name" value="VOC"/>
    <property type="match status" value="1"/>
</dbReference>
<reference evidence="2 3" key="1">
    <citation type="submission" date="2021-05" db="EMBL/GenBank/DDBJ databases">
        <title>Novel Bacillus species.</title>
        <authorList>
            <person name="Liu G."/>
        </authorList>
    </citation>
    <scope>NUCLEOTIDE SEQUENCE [LARGE SCALE GENOMIC DNA]</scope>
    <source>
        <strain evidence="3">FJAT-49780</strain>
    </source>
</reference>
<keyword evidence="3" id="KW-1185">Reference proteome</keyword>
<dbReference type="Pfam" id="PF00903">
    <property type="entry name" value="Glyoxalase"/>
    <property type="match status" value="1"/>
</dbReference>
<dbReference type="InterPro" id="IPR029068">
    <property type="entry name" value="Glyas_Bleomycin-R_OHBP_Dase"/>
</dbReference>
<comment type="caution">
    <text evidence="2">The sequence shown here is derived from an EMBL/GenBank/DDBJ whole genome shotgun (WGS) entry which is preliminary data.</text>
</comment>
<dbReference type="InterPro" id="IPR004360">
    <property type="entry name" value="Glyas_Fos-R_dOase_dom"/>
</dbReference>
<evidence type="ECO:0000259" key="1">
    <source>
        <dbReference type="PROSITE" id="PS51819"/>
    </source>
</evidence>
<dbReference type="Gene3D" id="3.10.180.10">
    <property type="entry name" value="2,3-Dihydroxybiphenyl 1,2-Dioxygenase, domain 1"/>
    <property type="match status" value="1"/>
</dbReference>
<protein>
    <submittedName>
        <fullName evidence="2">VOC family protein</fullName>
    </submittedName>
</protein>
<dbReference type="Proteomes" id="UP000681414">
    <property type="component" value="Unassembled WGS sequence"/>
</dbReference>
<dbReference type="RefSeq" id="WP_213125870.1">
    <property type="nucleotide sequence ID" value="NZ_JAGYPG010000003.1"/>
</dbReference>
<feature type="domain" description="VOC" evidence="1">
    <location>
        <begin position="13"/>
        <end position="143"/>
    </location>
</feature>
<gene>
    <name evidence="2" type="ORF">KHA97_16425</name>
</gene>
<dbReference type="InterPro" id="IPR037523">
    <property type="entry name" value="VOC_core"/>
</dbReference>
<evidence type="ECO:0000313" key="3">
    <source>
        <dbReference type="Proteomes" id="UP000681414"/>
    </source>
</evidence>
<sequence length="219" mass="25066">MLSKKTNNADVIGYCCMRFPVSDLKKSVDFYCNVLGYELNSADFQFGEAHVALKNGNGPGIFLMETKKEDITQLKFVFPRSFFITNSTGHVTMVEILTNDLLALHERIKQAGADIDKEPVFTDDFGYFTFYDPDGHYIRAVEERGVYFDLKQRMSSTLKRDLTEHENQLLRGLCEKLVLNSKSFLAPSSRKFEVIERVSQNNEAYNRNGAEGRGRNLIY</sequence>
<name>A0A942YI75_9BACI</name>
<dbReference type="EMBL" id="JAGYPG010000003">
    <property type="protein sequence ID" value="MBS4196639.1"/>
    <property type="molecule type" value="Genomic_DNA"/>
</dbReference>
<accession>A0A942YI75</accession>
<dbReference type="CDD" id="cd06587">
    <property type="entry name" value="VOC"/>
    <property type="match status" value="1"/>
</dbReference>
<evidence type="ECO:0000313" key="2">
    <source>
        <dbReference type="EMBL" id="MBS4196639.1"/>
    </source>
</evidence>
<dbReference type="SUPFAM" id="SSF54593">
    <property type="entry name" value="Glyoxalase/Bleomycin resistance protein/Dihydroxybiphenyl dioxygenase"/>
    <property type="match status" value="1"/>
</dbReference>